<reference evidence="2" key="1">
    <citation type="submission" date="2025-08" db="UniProtKB">
        <authorList>
            <consortium name="RefSeq"/>
        </authorList>
    </citation>
    <scope>IDENTIFICATION</scope>
</reference>
<organism evidence="1 2">
    <name type="scientific">Priapulus caudatus</name>
    <name type="common">Priapulid worm</name>
    <dbReference type="NCBI Taxonomy" id="37621"/>
    <lineage>
        <taxon>Eukaryota</taxon>
        <taxon>Metazoa</taxon>
        <taxon>Ecdysozoa</taxon>
        <taxon>Scalidophora</taxon>
        <taxon>Priapulida</taxon>
        <taxon>Priapulimorpha</taxon>
        <taxon>Priapulimorphida</taxon>
        <taxon>Priapulidae</taxon>
        <taxon>Priapulus</taxon>
    </lineage>
</organism>
<proteinExistence type="predicted"/>
<dbReference type="PANTHER" id="PTHR13950">
    <property type="entry name" value="RABCONNECTIN-RELATED"/>
    <property type="match status" value="1"/>
</dbReference>
<evidence type="ECO:0000313" key="1">
    <source>
        <dbReference type="Proteomes" id="UP000695022"/>
    </source>
</evidence>
<name>A0ABM1EQ49_PRICU</name>
<gene>
    <name evidence="2" type="primary">LOC106814520</name>
</gene>
<evidence type="ECO:0000313" key="2">
    <source>
        <dbReference type="RefSeq" id="XP_014674320.1"/>
    </source>
</evidence>
<dbReference type="PANTHER" id="PTHR13950:SF9">
    <property type="entry name" value="RABCONNECTIN-3A"/>
    <property type="match status" value="1"/>
</dbReference>
<dbReference type="GeneID" id="106814520"/>
<dbReference type="InterPro" id="IPR052208">
    <property type="entry name" value="DmX-like/RAVE_component"/>
</dbReference>
<dbReference type="Proteomes" id="UP000695022">
    <property type="component" value="Unplaced"/>
</dbReference>
<accession>A0ABM1EQ49</accession>
<keyword evidence="1" id="KW-1185">Reference proteome</keyword>
<protein>
    <submittedName>
        <fullName evidence="2">DmX-like protein 1</fullName>
    </submittedName>
</protein>
<sequence>MNRHQVLTGAANRGDHTFAVGSIDGVNFTAYAAGCDIVILASDFQRVQIIPGATHGYIEVGCIDCSTDFGKIAASYGNTVCIFEPTPLVHHDSPHVSELIYNCPHFQ</sequence>
<dbReference type="RefSeq" id="XP_014674320.1">
    <property type="nucleotide sequence ID" value="XM_014818834.1"/>
</dbReference>